<dbReference type="Proteomes" id="UP000594364">
    <property type="component" value="Chromosome 3"/>
</dbReference>
<dbReference type="PANTHER" id="PTHR34105">
    <property type="entry name" value="PROLINE-, GLUTAMIC ACID- AND LEUCINE-RICH PROTEIN 1"/>
    <property type="match status" value="1"/>
</dbReference>
<evidence type="ECO:0000259" key="6">
    <source>
        <dbReference type="Pfam" id="PF08167"/>
    </source>
</evidence>
<dbReference type="AlphaFoldDB" id="A0A7S9KTP1"/>
<dbReference type="OrthoDB" id="20900at2759"/>
<feature type="compositionally biased region" description="Acidic residues" evidence="5">
    <location>
        <begin position="762"/>
        <end position="773"/>
    </location>
</feature>
<feature type="compositionally biased region" description="Basic and acidic residues" evidence="5">
    <location>
        <begin position="641"/>
        <end position="653"/>
    </location>
</feature>
<comment type="similarity">
    <text evidence="2">Belongs to the RIX1/PELP1 family.</text>
</comment>
<feature type="domain" description="Pre-rRNA-processing protein RIX1 N-terminal" evidence="6">
    <location>
        <begin position="8"/>
        <end position="216"/>
    </location>
</feature>
<keyword evidence="4" id="KW-0539">Nucleus</keyword>
<feature type="region of interest" description="Disordered" evidence="5">
    <location>
        <begin position="474"/>
        <end position="498"/>
    </location>
</feature>
<proteinExistence type="inferred from homology"/>
<feature type="region of interest" description="Disordered" evidence="5">
    <location>
        <begin position="619"/>
        <end position="656"/>
    </location>
</feature>
<dbReference type="PANTHER" id="PTHR34105:SF1">
    <property type="entry name" value="PROLINE-, GLUTAMIC ACID- AND LEUCINE-RICH PROTEIN 1"/>
    <property type="match status" value="1"/>
</dbReference>
<name>A0A7S9KTP1_EPIFF</name>
<reference evidence="7 8" key="1">
    <citation type="journal article" date="2018" name="PLoS Genet.">
        <title>Repeat elements organise 3D genome structure and mediate transcription in the filamentous fungus Epichloe festucae.</title>
        <authorList>
            <person name="Winter D.J."/>
            <person name="Ganley A.R.D."/>
            <person name="Young C.A."/>
            <person name="Liachko I."/>
            <person name="Schardl C.L."/>
            <person name="Dupont P.Y."/>
            <person name="Berry D."/>
            <person name="Ram A."/>
            <person name="Scott B."/>
            <person name="Cox M.P."/>
        </authorList>
    </citation>
    <scope>NUCLEOTIDE SEQUENCE [LARGE SCALE GENOMIC DNA]</scope>
    <source>
        <strain evidence="7 8">Fl1</strain>
    </source>
</reference>
<gene>
    <name evidence="7" type="ORF">C2857_006488</name>
</gene>
<feature type="compositionally biased region" description="Acidic residues" evidence="5">
    <location>
        <begin position="745"/>
        <end position="754"/>
    </location>
</feature>
<dbReference type="GO" id="GO:0005634">
    <property type="term" value="C:nucleus"/>
    <property type="evidence" value="ECO:0007669"/>
    <property type="project" value="UniProtKB-SubCell"/>
</dbReference>
<sequence>MAPIPPSDLKVLCRKLATMPQAQLPHAVPSLTKHILRCRDVLSSPHDPKSKNDGSQSSQLVHKLRASVTTLLNGRSREARFAAIGLIKAMIDVGGWEILRTSDSWVRGLLSIVQKGDPFPSKELAILTLTRIYVAVQPFQTLVREIATSTIPTFITTCLQLIKPQASGRASAPLGTVETTFDSFSTLIPLYPATFRPNSSALRSAARGYLAPTSTDSLLVPQSLQRAARKLVISLPCVAAKSGGSEEWAKLVDGLLRELHATGDQVLRAVDETWEGTSGYTRQNVGPEGEPAGGSTSNDQLPPWAELTSGVERLVGIFNYLADCLSYPTKVPVVVPVSALVDAVSRVCLIARLNPKTQTWDQALETNAAISREEKEELWSCMPDIHLSALTLTSQMLHRFGRGMIALIPDVLDHLVRVFRSGIANPSIRKAGYSLLSSILIYVGPTMSRAAVGSIEPLIAACCRDLQEDAGFLKLPNKPSATSKADPKKKNSNNNNSLANADLFLQPQAIAAETSVSLDAQHKAAANELLTSLLTSLPQHHLKPTLRGLLDKTAILARNCDAMMASVLNPYKDQRGRMYPSILPHLSQQYPQYQGLEILRSNLRTSTVPSSADMLANVTEAEQESEHDDDDDDEDSPDNDQEVREAEGTHLESSKQTLQDILRPMTQQHEAPNGTGNASLLIQSNPFEANTLGKHNTADMNATSTGDSPTKRKHEDAGVAPSKRQELAQPPAVAILPEAIPPTEQQEDDDDDSDVSVHLNMELDDDEDEDEDI</sequence>
<organism evidence="7 8">
    <name type="scientific">Epichloe festucae (strain Fl1)</name>
    <dbReference type="NCBI Taxonomy" id="877507"/>
    <lineage>
        <taxon>Eukaryota</taxon>
        <taxon>Fungi</taxon>
        <taxon>Dikarya</taxon>
        <taxon>Ascomycota</taxon>
        <taxon>Pezizomycotina</taxon>
        <taxon>Sordariomycetes</taxon>
        <taxon>Hypocreomycetidae</taxon>
        <taxon>Hypocreales</taxon>
        <taxon>Clavicipitaceae</taxon>
        <taxon>Epichloe</taxon>
    </lineage>
</organism>
<feature type="region of interest" description="Disordered" evidence="5">
    <location>
        <begin position="277"/>
        <end position="301"/>
    </location>
</feature>
<feature type="compositionally biased region" description="Acidic residues" evidence="5">
    <location>
        <begin position="621"/>
        <end position="640"/>
    </location>
</feature>
<feature type="region of interest" description="Disordered" evidence="5">
    <location>
        <begin position="690"/>
        <end position="773"/>
    </location>
</feature>
<dbReference type="SUPFAM" id="SSF48371">
    <property type="entry name" value="ARM repeat"/>
    <property type="match status" value="1"/>
</dbReference>
<protein>
    <recommendedName>
        <fullName evidence="3">Pre-rRNA-processing protein RIX1</fullName>
    </recommendedName>
</protein>
<evidence type="ECO:0000256" key="4">
    <source>
        <dbReference type="ARBA" id="ARBA00023242"/>
    </source>
</evidence>
<comment type="subcellular location">
    <subcellularLocation>
        <location evidence="1">Nucleus</location>
    </subcellularLocation>
</comment>
<dbReference type="InterPro" id="IPR016024">
    <property type="entry name" value="ARM-type_fold"/>
</dbReference>
<evidence type="ECO:0000256" key="2">
    <source>
        <dbReference type="ARBA" id="ARBA00010511"/>
    </source>
</evidence>
<dbReference type="Pfam" id="PF08167">
    <property type="entry name" value="RIX1"/>
    <property type="match status" value="1"/>
</dbReference>
<feature type="compositionally biased region" description="Polar residues" evidence="5">
    <location>
        <begin position="698"/>
        <end position="708"/>
    </location>
</feature>
<evidence type="ECO:0000256" key="1">
    <source>
        <dbReference type="ARBA" id="ARBA00004123"/>
    </source>
</evidence>
<dbReference type="EMBL" id="CP031387">
    <property type="protein sequence ID" value="QPH02279.1"/>
    <property type="molecule type" value="Genomic_DNA"/>
</dbReference>
<evidence type="ECO:0000256" key="5">
    <source>
        <dbReference type="SAM" id="MobiDB-lite"/>
    </source>
</evidence>
<evidence type="ECO:0000256" key="3">
    <source>
        <dbReference type="ARBA" id="ARBA00021502"/>
    </source>
</evidence>
<keyword evidence="8" id="KW-1185">Reference proteome</keyword>
<dbReference type="InterPro" id="IPR012583">
    <property type="entry name" value="RIX1_N"/>
</dbReference>
<evidence type="ECO:0000313" key="7">
    <source>
        <dbReference type="EMBL" id="QPH02279.1"/>
    </source>
</evidence>
<accession>A0A7S9KTP1</accession>
<dbReference type="GO" id="GO:0006364">
    <property type="term" value="P:rRNA processing"/>
    <property type="evidence" value="ECO:0007669"/>
    <property type="project" value="TreeGrafter"/>
</dbReference>
<evidence type="ECO:0000313" key="8">
    <source>
        <dbReference type="Proteomes" id="UP000594364"/>
    </source>
</evidence>